<feature type="repeat" description="ANK" evidence="3">
    <location>
        <begin position="155"/>
        <end position="188"/>
    </location>
</feature>
<dbReference type="SMART" id="SM00248">
    <property type="entry name" value="ANK"/>
    <property type="match status" value="8"/>
</dbReference>
<sequence length="344" mass="39297">MLKKYILLMIIGLVFMVNNSYGISQDENIFLNACRYGQVYRIKELIDKVNINVQDEEEGYTPLMNAIRGRKIEAVKILLEHNADVTKIKDNSGRNAFFWAAALDELEMLKLFEKYNPDFNTVDNNGSTALFYASKIETMYYLIKNGIDVNKKDITGRTALIQYSLAYQSQNIVKFLIENGADINAQDNEGITTLMFAVKDYNIEIVNMCLSANANLHIKDKEGKTALFYTLLYFHAIDYGKNMTYNMFGKINTEITELITGNRKEEQEEATKNVIKFVKLLIDNGADINSQDNKGNTLLMYAITFKYKPLVDEILKLNPDVNIKNKEGKTANDIASMYGYKIIK</sequence>
<dbReference type="PANTHER" id="PTHR24126:SF14">
    <property type="entry name" value="ANK_REP_REGION DOMAIN-CONTAINING PROTEIN"/>
    <property type="match status" value="1"/>
</dbReference>
<dbReference type="PRINTS" id="PR01415">
    <property type="entry name" value="ANKYRIN"/>
</dbReference>
<protein>
    <submittedName>
        <fullName evidence="4">Uncharacterized protein</fullName>
    </submittedName>
</protein>
<evidence type="ECO:0000256" key="1">
    <source>
        <dbReference type="ARBA" id="ARBA00022737"/>
    </source>
</evidence>
<keyword evidence="1" id="KW-0677">Repeat</keyword>
<proteinExistence type="predicted"/>
<dbReference type="InterPro" id="IPR036770">
    <property type="entry name" value="Ankyrin_rpt-contain_sf"/>
</dbReference>
<dbReference type="PROSITE" id="PS50088">
    <property type="entry name" value="ANK_REPEAT"/>
    <property type="match status" value="3"/>
</dbReference>
<dbReference type="PANTHER" id="PTHR24126">
    <property type="entry name" value="ANKYRIN REPEAT, PH AND SEC7 DOMAIN CONTAINING PROTEIN SECG-RELATED"/>
    <property type="match status" value="1"/>
</dbReference>
<dbReference type="Pfam" id="PF12796">
    <property type="entry name" value="Ank_2"/>
    <property type="match status" value="2"/>
</dbReference>
<dbReference type="SUPFAM" id="SSF48403">
    <property type="entry name" value="Ankyrin repeat"/>
    <property type="match status" value="1"/>
</dbReference>
<dbReference type="Proteomes" id="UP000095247">
    <property type="component" value="Unassembled WGS sequence"/>
</dbReference>
<evidence type="ECO:0000256" key="2">
    <source>
        <dbReference type="ARBA" id="ARBA00023043"/>
    </source>
</evidence>
<name>A0A1E5NI95_9SPIR</name>
<reference evidence="4 5" key="1">
    <citation type="submission" date="2016-08" db="EMBL/GenBank/DDBJ databases">
        <title>Characterization and recognition of Brachyspira hampsonii sp. nov., a novel intestinal spirochete that is pathogenic to pigs.</title>
        <authorList>
            <person name="Mirajkar N."/>
            <person name="La T."/>
            <person name="Phillips N."/>
            <person name="Hampson D."/>
            <person name="Gebhart C."/>
        </authorList>
    </citation>
    <scope>NUCLEOTIDE SEQUENCE [LARGE SCALE GENOMIC DNA]</scope>
    <source>
        <strain evidence="4 5">P280/1</strain>
    </source>
</reference>
<organism evidence="4 5">
    <name type="scientific">Brachyspira hampsonii</name>
    <dbReference type="NCBI Taxonomy" id="1287055"/>
    <lineage>
        <taxon>Bacteria</taxon>
        <taxon>Pseudomonadati</taxon>
        <taxon>Spirochaetota</taxon>
        <taxon>Spirochaetia</taxon>
        <taxon>Brachyspirales</taxon>
        <taxon>Brachyspiraceae</taxon>
        <taxon>Brachyspira</taxon>
    </lineage>
</organism>
<dbReference type="Gene3D" id="1.25.40.20">
    <property type="entry name" value="Ankyrin repeat-containing domain"/>
    <property type="match status" value="3"/>
</dbReference>
<gene>
    <name evidence="4" type="ORF">BFL38_10485</name>
</gene>
<dbReference type="RefSeq" id="WP_069725353.1">
    <property type="nucleotide sequence ID" value="NZ_MDCO01000001.1"/>
</dbReference>
<evidence type="ECO:0000313" key="5">
    <source>
        <dbReference type="Proteomes" id="UP000095247"/>
    </source>
</evidence>
<dbReference type="Pfam" id="PF00023">
    <property type="entry name" value="Ank"/>
    <property type="match status" value="1"/>
</dbReference>
<feature type="repeat" description="ANK" evidence="3">
    <location>
        <begin position="189"/>
        <end position="221"/>
    </location>
</feature>
<dbReference type="EMBL" id="MDCO01000001">
    <property type="protein sequence ID" value="OEJ15878.1"/>
    <property type="molecule type" value="Genomic_DNA"/>
</dbReference>
<dbReference type="InterPro" id="IPR002110">
    <property type="entry name" value="Ankyrin_rpt"/>
</dbReference>
<feature type="repeat" description="ANK" evidence="3">
    <location>
        <begin position="58"/>
        <end position="90"/>
    </location>
</feature>
<evidence type="ECO:0000313" key="4">
    <source>
        <dbReference type="EMBL" id="OEJ15878.1"/>
    </source>
</evidence>
<dbReference type="PROSITE" id="PS50297">
    <property type="entry name" value="ANK_REP_REGION"/>
    <property type="match status" value="2"/>
</dbReference>
<comment type="caution">
    <text evidence="4">The sequence shown here is derived from an EMBL/GenBank/DDBJ whole genome shotgun (WGS) entry which is preliminary data.</text>
</comment>
<dbReference type="AlphaFoldDB" id="A0A1E5NI95"/>
<accession>A0A1E5NI95</accession>
<keyword evidence="2 3" id="KW-0040">ANK repeat</keyword>
<evidence type="ECO:0000256" key="3">
    <source>
        <dbReference type="PROSITE-ProRule" id="PRU00023"/>
    </source>
</evidence>